<evidence type="ECO:0000256" key="4">
    <source>
        <dbReference type="ARBA" id="ARBA00022679"/>
    </source>
</evidence>
<organism evidence="6 7">
    <name type="scientific">Antricoccus suffuscus</name>
    <dbReference type="NCBI Taxonomy" id="1629062"/>
    <lineage>
        <taxon>Bacteria</taxon>
        <taxon>Bacillati</taxon>
        <taxon>Actinomycetota</taxon>
        <taxon>Actinomycetes</taxon>
        <taxon>Geodermatophilales</taxon>
        <taxon>Antricoccaceae</taxon>
        <taxon>Antricoccus</taxon>
    </lineage>
</organism>
<dbReference type="GO" id="GO:0005829">
    <property type="term" value="C:cytosol"/>
    <property type="evidence" value="ECO:0007669"/>
    <property type="project" value="TreeGrafter"/>
</dbReference>
<accession>A0A2T1A1W2</accession>
<evidence type="ECO:0000313" key="7">
    <source>
        <dbReference type="Proteomes" id="UP000237752"/>
    </source>
</evidence>
<proteinExistence type="inferred from homology"/>
<dbReference type="Pfam" id="PF00285">
    <property type="entry name" value="Citrate_synt"/>
    <property type="match status" value="1"/>
</dbReference>
<dbReference type="GO" id="GO:0003677">
    <property type="term" value="F:DNA binding"/>
    <property type="evidence" value="ECO:0007669"/>
    <property type="project" value="InterPro"/>
</dbReference>
<comment type="pathway">
    <text evidence="1">Carbohydrate metabolism; tricarboxylic acid cycle.</text>
</comment>
<dbReference type="Proteomes" id="UP000237752">
    <property type="component" value="Unassembled WGS sequence"/>
</dbReference>
<dbReference type="AlphaFoldDB" id="A0A2T1A1W2"/>
<keyword evidence="4" id="KW-0808">Transferase</keyword>
<name>A0A2T1A1W2_9ACTN</name>
<dbReference type="RefSeq" id="WP_106348619.1">
    <property type="nucleotide sequence ID" value="NZ_PVUE01000005.1"/>
</dbReference>
<dbReference type="InterPro" id="IPR016142">
    <property type="entry name" value="Citrate_synth-like_lrg_a-sub"/>
</dbReference>
<dbReference type="InterPro" id="IPR000551">
    <property type="entry name" value="MerR-type_HTH_dom"/>
</dbReference>
<evidence type="ECO:0000256" key="3">
    <source>
        <dbReference type="ARBA" id="ARBA00012972"/>
    </source>
</evidence>
<dbReference type="PANTHER" id="PTHR11739:SF4">
    <property type="entry name" value="CITRATE SYNTHASE, PEROXISOMAL"/>
    <property type="match status" value="1"/>
</dbReference>
<evidence type="ECO:0000256" key="1">
    <source>
        <dbReference type="ARBA" id="ARBA00005163"/>
    </source>
</evidence>
<reference evidence="6 7" key="1">
    <citation type="submission" date="2018-03" db="EMBL/GenBank/DDBJ databases">
        <title>Genomic Encyclopedia of Archaeal and Bacterial Type Strains, Phase II (KMG-II): from individual species to whole genera.</title>
        <authorList>
            <person name="Goeker M."/>
        </authorList>
    </citation>
    <scope>NUCLEOTIDE SEQUENCE [LARGE SCALE GENOMIC DNA]</scope>
    <source>
        <strain evidence="6 7">DSM 100065</strain>
    </source>
</reference>
<dbReference type="EMBL" id="PVUE01000005">
    <property type="protein sequence ID" value="PRZ42599.1"/>
    <property type="molecule type" value="Genomic_DNA"/>
</dbReference>
<dbReference type="InterPro" id="IPR009061">
    <property type="entry name" value="DNA-bd_dom_put_sf"/>
</dbReference>
<dbReference type="UniPathway" id="UPA00223"/>
<comment type="caution">
    <text evidence="6">The sequence shown here is derived from an EMBL/GenBank/DDBJ whole genome shotgun (WGS) entry which is preliminary data.</text>
</comment>
<feature type="domain" description="HTH merR-type" evidence="5">
    <location>
        <begin position="13"/>
        <end position="48"/>
    </location>
</feature>
<dbReference type="InterPro" id="IPR036969">
    <property type="entry name" value="Citrate_synthase_sf"/>
</dbReference>
<evidence type="ECO:0000313" key="6">
    <source>
        <dbReference type="EMBL" id="PRZ42599.1"/>
    </source>
</evidence>
<evidence type="ECO:0000259" key="5">
    <source>
        <dbReference type="PROSITE" id="PS50937"/>
    </source>
</evidence>
<dbReference type="SUPFAM" id="SSF46955">
    <property type="entry name" value="Putative DNA-binding domain"/>
    <property type="match status" value="1"/>
</dbReference>
<dbReference type="PROSITE" id="PS50937">
    <property type="entry name" value="HTH_MERR_2"/>
    <property type="match status" value="1"/>
</dbReference>
<dbReference type="GO" id="GO:0006099">
    <property type="term" value="P:tricarboxylic acid cycle"/>
    <property type="evidence" value="ECO:0007669"/>
    <property type="project" value="UniProtKB-UniPathway"/>
</dbReference>
<dbReference type="GO" id="GO:0006355">
    <property type="term" value="P:regulation of DNA-templated transcription"/>
    <property type="evidence" value="ECO:0007669"/>
    <property type="project" value="InterPro"/>
</dbReference>
<dbReference type="GO" id="GO:0036440">
    <property type="term" value="F:citrate synthase activity"/>
    <property type="evidence" value="ECO:0007669"/>
    <property type="project" value="UniProtKB-EC"/>
</dbReference>
<comment type="similarity">
    <text evidence="2">Belongs to the citrate synthase family.</text>
</comment>
<dbReference type="SUPFAM" id="SSF48256">
    <property type="entry name" value="Citrate synthase"/>
    <property type="match status" value="1"/>
</dbReference>
<dbReference type="PANTHER" id="PTHR11739">
    <property type="entry name" value="CITRATE SYNTHASE"/>
    <property type="match status" value="1"/>
</dbReference>
<gene>
    <name evidence="6" type="ORF">CLV47_105221</name>
</gene>
<evidence type="ECO:0000256" key="2">
    <source>
        <dbReference type="ARBA" id="ARBA00010566"/>
    </source>
</evidence>
<dbReference type="InterPro" id="IPR002020">
    <property type="entry name" value="Citrate_synthase"/>
</dbReference>
<dbReference type="Gene3D" id="1.10.1660.10">
    <property type="match status" value="1"/>
</dbReference>
<dbReference type="PRINTS" id="PR00143">
    <property type="entry name" value="CITRTSNTHASE"/>
</dbReference>
<dbReference type="InterPro" id="IPR016143">
    <property type="entry name" value="Citrate_synth-like_sm_a-sub"/>
</dbReference>
<keyword evidence="7" id="KW-1185">Reference proteome</keyword>
<dbReference type="Gene3D" id="1.10.580.10">
    <property type="entry name" value="Citrate Synthase, domain 1"/>
    <property type="match status" value="1"/>
</dbReference>
<dbReference type="EC" id="2.3.3.16" evidence="3"/>
<dbReference type="GO" id="GO:0005975">
    <property type="term" value="P:carbohydrate metabolic process"/>
    <property type="evidence" value="ECO:0007669"/>
    <property type="project" value="TreeGrafter"/>
</dbReference>
<protein>
    <recommendedName>
        <fullName evidence="3">citrate synthase (unknown stereospecificity)</fullName>
        <ecNumber evidence="3">2.3.3.16</ecNumber>
    </recommendedName>
</protein>
<sequence length="417" mass="43886">MAEPPSNAAPRGRLTTAQAADLLGVKTETLYAYVSRRLLTSQRTPGGRASTFDAAEVEKLARRTKGEHGGVITGAGGRAFSFRTSITLIEHDRLWFRGVDAIELARAHVYEEVADWLWTGELRPGLRFAPPDALVDAARNAVGALPHSAGMLDRLRAAAIAAAAADPLRFEFDEHAVIDTARNLIGTLVEALPCAAEPDFPDTLAGRLWSRLTARTPDESSIAALNGALVLLADHDLAVSTLSARVAASSRAHPYAVVSAALGALDGPLHGAASGLAHRMLAEVVERGSAAPVVAAYLRAGPVLPGIGHRVYQSEDPRATALFEFLERVPAAADALAAAREVCAVAARHATQPANVDLALAVLSVGARMPADAGETIFAVARIAGWIAHSIEEYAEAPLRLRLAARYAGPRPPQPMP</sequence>
<dbReference type="OrthoDB" id="9800864at2"/>
<dbReference type="Gene3D" id="1.10.230.10">
    <property type="entry name" value="Cytochrome P450-Terp, domain 2"/>
    <property type="match status" value="1"/>
</dbReference>